<keyword evidence="1" id="KW-0472">Membrane</keyword>
<dbReference type="STRING" id="351605.Gura_3590"/>
<protein>
    <recommendedName>
        <fullName evidence="4">J domain-containing protein</fullName>
    </recommendedName>
</protein>
<name>A5G7H6_GEOUR</name>
<evidence type="ECO:0000256" key="1">
    <source>
        <dbReference type="SAM" id="Phobius"/>
    </source>
</evidence>
<sequence length="192" mass="21131">MGDVDQDKELTDVILCYKAMGISIDDSPEQIERAYKLLTEEYRKNLASLDPAVREHARNSMVLVKEMYDKIKGSITYNAKAKECLKAGMREADGTKTSRAATAVKVEKSRLMNCPSCRNAISIGSKTCPICKARIYTKTEKILNQYFTKTTIIILCLFLLIGVLAGLGIMYPAQVRALAVNIADSIGIGGVK</sequence>
<evidence type="ECO:0008006" key="4">
    <source>
        <dbReference type="Google" id="ProtNLM"/>
    </source>
</evidence>
<dbReference type="RefSeq" id="WP_011940399.1">
    <property type="nucleotide sequence ID" value="NC_009483.1"/>
</dbReference>
<dbReference type="EMBL" id="CP000698">
    <property type="protein sequence ID" value="ABQ27744.1"/>
    <property type="molecule type" value="Genomic_DNA"/>
</dbReference>
<keyword evidence="3" id="KW-1185">Reference proteome</keyword>
<feature type="transmembrane region" description="Helical" evidence="1">
    <location>
        <begin position="151"/>
        <end position="171"/>
    </location>
</feature>
<dbReference type="KEGG" id="gur:Gura_3590"/>
<gene>
    <name evidence="2" type="ordered locus">Gura_3590</name>
</gene>
<keyword evidence="1" id="KW-0812">Transmembrane</keyword>
<dbReference type="OrthoDB" id="5395791at2"/>
<dbReference type="AlphaFoldDB" id="A5G7H6"/>
<reference evidence="2 3" key="1">
    <citation type="submission" date="2007-05" db="EMBL/GenBank/DDBJ databases">
        <title>Complete sequence of Geobacter uraniireducens Rf4.</title>
        <authorList>
            <consortium name="US DOE Joint Genome Institute"/>
            <person name="Copeland A."/>
            <person name="Lucas S."/>
            <person name="Lapidus A."/>
            <person name="Barry K."/>
            <person name="Detter J.C."/>
            <person name="Glavina del Rio T."/>
            <person name="Hammon N."/>
            <person name="Israni S."/>
            <person name="Dalin E."/>
            <person name="Tice H."/>
            <person name="Pitluck S."/>
            <person name="Chertkov O."/>
            <person name="Brettin T."/>
            <person name="Bruce D."/>
            <person name="Han C."/>
            <person name="Schmutz J."/>
            <person name="Larimer F."/>
            <person name="Land M."/>
            <person name="Hauser L."/>
            <person name="Kyrpides N."/>
            <person name="Mikhailova N."/>
            <person name="Shelobolina E."/>
            <person name="Aklujkar M."/>
            <person name="Lovley D."/>
            <person name="Richardson P."/>
        </authorList>
    </citation>
    <scope>NUCLEOTIDE SEQUENCE [LARGE SCALE GENOMIC DNA]</scope>
    <source>
        <strain evidence="2 3">Rf4</strain>
    </source>
</reference>
<keyword evidence="1" id="KW-1133">Transmembrane helix</keyword>
<dbReference type="Proteomes" id="UP000006695">
    <property type="component" value="Chromosome"/>
</dbReference>
<proteinExistence type="predicted"/>
<dbReference type="HOGENOM" id="CLU_1584131_0_0_7"/>
<accession>A5G7H6</accession>
<evidence type="ECO:0000313" key="2">
    <source>
        <dbReference type="EMBL" id="ABQ27744.1"/>
    </source>
</evidence>
<evidence type="ECO:0000313" key="3">
    <source>
        <dbReference type="Proteomes" id="UP000006695"/>
    </source>
</evidence>
<organism evidence="2 3">
    <name type="scientific">Geotalea uraniireducens (strain Rf4)</name>
    <name type="common">Geobacter uraniireducens</name>
    <dbReference type="NCBI Taxonomy" id="351605"/>
    <lineage>
        <taxon>Bacteria</taxon>
        <taxon>Pseudomonadati</taxon>
        <taxon>Thermodesulfobacteriota</taxon>
        <taxon>Desulfuromonadia</taxon>
        <taxon>Geobacterales</taxon>
        <taxon>Geobacteraceae</taxon>
        <taxon>Geotalea</taxon>
    </lineage>
</organism>